<dbReference type="NCBIfam" id="TIGR00040">
    <property type="entry name" value="yfcE"/>
    <property type="match status" value="1"/>
</dbReference>
<feature type="domain" description="Calcineurin-like phosphoesterase" evidence="3">
    <location>
        <begin position="1"/>
        <end position="190"/>
    </location>
</feature>
<proteinExistence type="inferred from homology"/>
<keyword evidence="4" id="KW-0378">Hydrolase</keyword>
<dbReference type="GO" id="GO:0005737">
    <property type="term" value="C:cytoplasm"/>
    <property type="evidence" value="ECO:0007669"/>
    <property type="project" value="TreeGrafter"/>
</dbReference>
<comment type="cofactor">
    <cofactor evidence="2">
        <name>a divalent metal cation</name>
        <dbReference type="ChEBI" id="CHEBI:60240"/>
    </cofactor>
</comment>
<comment type="similarity">
    <text evidence="1 2">Belongs to the metallophosphoesterase superfamily. YfcE family.</text>
</comment>
<evidence type="ECO:0000259" key="3">
    <source>
        <dbReference type="Pfam" id="PF12850"/>
    </source>
</evidence>
<evidence type="ECO:0000256" key="1">
    <source>
        <dbReference type="ARBA" id="ARBA00008950"/>
    </source>
</evidence>
<organism evidence="4 5">
    <name type="scientific">Urbifossiella limnaea</name>
    <dbReference type="NCBI Taxonomy" id="2528023"/>
    <lineage>
        <taxon>Bacteria</taxon>
        <taxon>Pseudomonadati</taxon>
        <taxon>Planctomycetota</taxon>
        <taxon>Planctomycetia</taxon>
        <taxon>Gemmatales</taxon>
        <taxon>Gemmataceae</taxon>
        <taxon>Urbifossiella</taxon>
    </lineage>
</organism>
<dbReference type="GO" id="GO:0016791">
    <property type="term" value="F:phosphatase activity"/>
    <property type="evidence" value="ECO:0007669"/>
    <property type="project" value="TreeGrafter"/>
</dbReference>
<gene>
    <name evidence="4" type="primary">pphA_1</name>
    <name evidence="4" type="ORF">ETAA1_21850</name>
</gene>
<dbReference type="EC" id="3.1.4.-" evidence="2"/>
<dbReference type="InterPro" id="IPR029052">
    <property type="entry name" value="Metallo-depent_PP-like"/>
</dbReference>
<keyword evidence="2" id="KW-0479">Metal-binding</keyword>
<evidence type="ECO:0000313" key="4">
    <source>
        <dbReference type="EMBL" id="QDU20240.1"/>
    </source>
</evidence>
<dbReference type="PIRSF" id="PIRSF000883">
    <property type="entry name" value="Pesterase_MJ0912"/>
    <property type="match status" value="1"/>
</dbReference>
<dbReference type="InterPro" id="IPR011152">
    <property type="entry name" value="Pesterase_MJ0912"/>
</dbReference>
<keyword evidence="5" id="KW-1185">Reference proteome</keyword>
<dbReference type="Pfam" id="PF12850">
    <property type="entry name" value="Metallophos_2"/>
    <property type="match status" value="1"/>
</dbReference>
<accession>A0A517XRU9</accession>
<dbReference type="KEGG" id="uli:ETAA1_21850"/>
<dbReference type="InterPro" id="IPR000979">
    <property type="entry name" value="Phosphodiesterase_MJ0936/Vps29"/>
</dbReference>
<name>A0A517XRU9_9BACT</name>
<dbReference type="RefSeq" id="WP_145237437.1">
    <property type="nucleotide sequence ID" value="NZ_CP036273.1"/>
</dbReference>
<dbReference type="PANTHER" id="PTHR42850">
    <property type="entry name" value="METALLOPHOSPHOESTERASE"/>
    <property type="match status" value="1"/>
</dbReference>
<evidence type="ECO:0000313" key="5">
    <source>
        <dbReference type="Proteomes" id="UP000319576"/>
    </source>
</evidence>
<dbReference type="OrthoDB" id="9800565at2"/>
<reference evidence="4 5" key="1">
    <citation type="submission" date="2019-02" db="EMBL/GenBank/DDBJ databases">
        <title>Deep-cultivation of Planctomycetes and their phenomic and genomic characterization uncovers novel biology.</title>
        <authorList>
            <person name="Wiegand S."/>
            <person name="Jogler M."/>
            <person name="Boedeker C."/>
            <person name="Pinto D."/>
            <person name="Vollmers J."/>
            <person name="Rivas-Marin E."/>
            <person name="Kohn T."/>
            <person name="Peeters S.H."/>
            <person name="Heuer A."/>
            <person name="Rast P."/>
            <person name="Oberbeckmann S."/>
            <person name="Bunk B."/>
            <person name="Jeske O."/>
            <person name="Meyerdierks A."/>
            <person name="Storesund J.E."/>
            <person name="Kallscheuer N."/>
            <person name="Luecker S."/>
            <person name="Lage O.M."/>
            <person name="Pohl T."/>
            <person name="Merkel B.J."/>
            <person name="Hornburger P."/>
            <person name="Mueller R.-W."/>
            <person name="Bruemmer F."/>
            <person name="Labrenz M."/>
            <person name="Spormann A.M."/>
            <person name="Op den Camp H."/>
            <person name="Overmann J."/>
            <person name="Amann R."/>
            <person name="Jetten M.S.M."/>
            <person name="Mascher T."/>
            <person name="Medema M.H."/>
            <person name="Devos D.P."/>
            <person name="Kaster A.-K."/>
            <person name="Ovreas L."/>
            <person name="Rohde M."/>
            <person name="Galperin M.Y."/>
            <person name="Jogler C."/>
        </authorList>
    </citation>
    <scope>NUCLEOTIDE SEQUENCE [LARGE SCALE GENOMIC DNA]</scope>
    <source>
        <strain evidence="4 5">ETA_A1</strain>
    </source>
</reference>
<dbReference type="PANTHER" id="PTHR42850:SF2">
    <property type="entry name" value="BLL5683 PROTEIN"/>
    <property type="match status" value="1"/>
</dbReference>
<dbReference type="Proteomes" id="UP000319576">
    <property type="component" value="Chromosome"/>
</dbReference>
<dbReference type="InterPro" id="IPR024654">
    <property type="entry name" value="Calcineurin-like_PHP_lpxH"/>
</dbReference>
<dbReference type="Gene3D" id="3.60.21.10">
    <property type="match status" value="1"/>
</dbReference>
<dbReference type="SUPFAM" id="SSF56300">
    <property type="entry name" value="Metallo-dependent phosphatases"/>
    <property type="match status" value="1"/>
</dbReference>
<dbReference type="InterPro" id="IPR050126">
    <property type="entry name" value="Ap4A_hydrolase"/>
</dbReference>
<dbReference type="EMBL" id="CP036273">
    <property type="protein sequence ID" value="QDU20240.1"/>
    <property type="molecule type" value="Genomic_DNA"/>
</dbReference>
<sequence length="252" mass="26960">MRVLLLADIHGNRAALEAIREPHDLCLVLGDLVDYGPEPGACVDWVKRHAHACVRGNHDHGVAQDVEVQGVGGFRFLTACTRPFSVAALNPCQRRFLADLPTSRMVNVEGRRFLLVHATPRDPMDEYAPADPAFWAPRLAGLGADFVCVGHTHQPYSLDVNGTTVINPGSVGLPRDGDPRAGYAVLTVTEAGVQVELKRIEYPADQTVRALFASAIDPTAKQTLADLYQGGPNVSRWTGRSGGAPVPATAAG</sequence>
<protein>
    <recommendedName>
        <fullName evidence="2">Phosphoesterase</fullName>
        <ecNumber evidence="2">3.1.4.-</ecNumber>
    </recommendedName>
</protein>
<dbReference type="GO" id="GO:0046872">
    <property type="term" value="F:metal ion binding"/>
    <property type="evidence" value="ECO:0007669"/>
    <property type="project" value="UniProtKB-KW"/>
</dbReference>
<dbReference type="AlphaFoldDB" id="A0A517XRU9"/>
<evidence type="ECO:0000256" key="2">
    <source>
        <dbReference type="RuleBase" id="RU362039"/>
    </source>
</evidence>